<reference evidence="4" key="1">
    <citation type="submission" date="2016-10" db="EMBL/GenBank/DDBJ databases">
        <authorList>
            <person name="Varghese N."/>
            <person name="Submissions S."/>
        </authorList>
    </citation>
    <scope>NUCLEOTIDE SEQUENCE [LARGE SCALE GENOMIC DNA]</scope>
    <source>
        <strain evidence="4">DSM 13327</strain>
    </source>
</reference>
<accession>A0A1I4QLD7</accession>
<dbReference type="OrthoDB" id="72638at2"/>
<evidence type="ECO:0000256" key="1">
    <source>
        <dbReference type="ARBA" id="ARBA00023125"/>
    </source>
</evidence>
<evidence type="ECO:0000313" key="4">
    <source>
        <dbReference type="Proteomes" id="UP000199520"/>
    </source>
</evidence>
<name>A0A1I4QLD7_9FIRM</name>
<protein>
    <submittedName>
        <fullName evidence="3">DNA-binding transcriptional regulator, XRE-family HTH domain</fullName>
    </submittedName>
</protein>
<dbReference type="AlphaFoldDB" id="A0A1I4QLD7"/>
<proteinExistence type="predicted"/>
<dbReference type="SUPFAM" id="SSF47413">
    <property type="entry name" value="lambda repressor-like DNA-binding domains"/>
    <property type="match status" value="1"/>
</dbReference>
<dbReference type="PROSITE" id="PS50943">
    <property type="entry name" value="HTH_CROC1"/>
    <property type="match status" value="1"/>
</dbReference>
<dbReference type="PANTHER" id="PTHR46558">
    <property type="entry name" value="TRACRIPTIONAL REGULATORY PROTEIN-RELATED-RELATED"/>
    <property type="match status" value="1"/>
</dbReference>
<organism evidence="3 4">
    <name type="scientific">Pelosinus propionicus DSM 13327</name>
    <dbReference type="NCBI Taxonomy" id="1123291"/>
    <lineage>
        <taxon>Bacteria</taxon>
        <taxon>Bacillati</taxon>
        <taxon>Bacillota</taxon>
        <taxon>Negativicutes</taxon>
        <taxon>Selenomonadales</taxon>
        <taxon>Sporomusaceae</taxon>
        <taxon>Pelosinus</taxon>
    </lineage>
</organism>
<dbReference type="EMBL" id="FOTS01000108">
    <property type="protein sequence ID" value="SFM40530.1"/>
    <property type="molecule type" value="Genomic_DNA"/>
</dbReference>
<keyword evidence="4" id="KW-1185">Reference proteome</keyword>
<dbReference type="Proteomes" id="UP000199520">
    <property type="component" value="Unassembled WGS sequence"/>
</dbReference>
<dbReference type="InterPro" id="IPR010982">
    <property type="entry name" value="Lambda_DNA-bd_dom_sf"/>
</dbReference>
<feature type="domain" description="HTH cro/C1-type" evidence="2">
    <location>
        <begin position="11"/>
        <end position="65"/>
    </location>
</feature>
<dbReference type="InterPro" id="IPR001387">
    <property type="entry name" value="Cro/C1-type_HTH"/>
</dbReference>
<dbReference type="STRING" id="1123291.SAMN04490355_11084"/>
<dbReference type="Pfam" id="PF01381">
    <property type="entry name" value="HTH_3"/>
    <property type="match status" value="1"/>
</dbReference>
<evidence type="ECO:0000259" key="2">
    <source>
        <dbReference type="PROSITE" id="PS50943"/>
    </source>
</evidence>
<evidence type="ECO:0000313" key="3">
    <source>
        <dbReference type="EMBL" id="SFM40530.1"/>
    </source>
</evidence>
<dbReference type="PANTHER" id="PTHR46558:SF11">
    <property type="entry name" value="HTH-TYPE TRANSCRIPTIONAL REGULATOR XRE"/>
    <property type="match status" value="1"/>
</dbReference>
<dbReference type="GO" id="GO:0003677">
    <property type="term" value="F:DNA binding"/>
    <property type="evidence" value="ECO:0007669"/>
    <property type="project" value="UniProtKB-KW"/>
</dbReference>
<keyword evidence="1 3" id="KW-0238">DNA-binding</keyword>
<sequence length="72" mass="8193">MTEKNMLGTTIKKARKHKRLKQAQLADITKLSRSYISDIENGRYSPSIETLSKIAVCLDIDLNILKMTDIQV</sequence>
<gene>
    <name evidence="3" type="ORF">SAMN04490355_11084</name>
</gene>
<dbReference type="RefSeq" id="WP_090944895.1">
    <property type="nucleotide sequence ID" value="NZ_FOTS01000108.1"/>
</dbReference>
<dbReference type="SMART" id="SM00530">
    <property type="entry name" value="HTH_XRE"/>
    <property type="match status" value="1"/>
</dbReference>
<dbReference type="Gene3D" id="1.10.260.40">
    <property type="entry name" value="lambda repressor-like DNA-binding domains"/>
    <property type="match status" value="1"/>
</dbReference>
<dbReference type="CDD" id="cd00093">
    <property type="entry name" value="HTH_XRE"/>
    <property type="match status" value="1"/>
</dbReference>